<organism evidence="2 3">
    <name type="scientific">Hyaloscypha bicolor E</name>
    <dbReference type="NCBI Taxonomy" id="1095630"/>
    <lineage>
        <taxon>Eukaryota</taxon>
        <taxon>Fungi</taxon>
        <taxon>Dikarya</taxon>
        <taxon>Ascomycota</taxon>
        <taxon>Pezizomycotina</taxon>
        <taxon>Leotiomycetes</taxon>
        <taxon>Helotiales</taxon>
        <taxon>Hyaloscyphaceae</taxon>
        <taxon>Hyaloscypha</taxon>
        <taxon>Hyaloscypha bicolor</taxon>
    </lineage>
</organism>
<proteinExistence type="predicted"/>
<dbReference type="OrthoDB" id="3500276at2759"/>
<dbReference type="EMBL" id="KZ613782">
    <property type="protein sequence ID" value="PMD63161.1"/>
    <property type="molecule type" value="Genomic_DNA"/>
</dbReference>
<accession>A0A2J6TJH1</accession>
<feature type="domain" description="2EXR" evidence="1">
    <location>
        <begin position="75"/>
        <end position="168"/>
    </location>
</feature>
<protein>
    <recommendedName>
        <fullName evidence="1">2EXR domain-containing protein</fullName>
    </recommendedName>
</protein>
<evidence type="ECO:0000313" key="3">
    <source>
        <dbReference type="Proteomes" id="UP000235371"/>
    </source>
</evidence>
<dbReference type="InParanoid" id="A0A2J6TJH1"/>
<reference evidence="2 3" key="1">
    <citation type="submission" date="2016-04" db="EMBL/GenBank/DDBJ databases">
        <title>A degradative enzymes factory behind the ericoid mycorrhizal symbiosis.</title>
        <authorList>
            <consortium name="DOE Joint Genome Institute"/>
            <person name="Martino E."/>
            <person name="Morin E."/>
            <person name="Grelet G."/>
            <person name="Kuo A."/>
            <person name="Kohler A."/>
            <person name="Daghino S."/>
            <person name="Barry K."/>
            <person name="Choi C."/>
            <person name="Cichocki N."/>
            <person name="Clum A."/>
            <person name="Copeland A."/>
            <person name="Hainaut M."/>
            <person name="Haridas S."/>
            <person name="Labutti K."/>
            <person name="Lindquist E."/>
            <person name="Lipzen A."/>
            <person name="Khouja H.-R."/>
            <person name="Murat C."/>
            <person name="Ohm R."/>
            <person name="Olson A."/>
            <person name="Spatafora J."/>
            <person name="Veneault-Fourrey C."/>
            <person name="Henrissat B."/>
            <person name="Grigoriev I."/>
            <person name="Martin F."/>
            <person name="Perotto S."/>
        </authorList>
    </citation>
    <scope>NUCLEOTIDE SEQUENCE [LARGE SCALE GENOMIC DNA]</scope>
    <source>
        <strain evidence="2 3">E</strain>
    </source>
</reference>
<dbReference type="PANTHER" id="PTHR35910:SF6">
    <property type="entry name" value="2EXR DOMAIN-CONTAINING PROTEIN"/>
    <property type="match status" value="1"/>
</dbReference>
<dbReference type="GeneID" id="36590804"/>
<sequence length="329" mass="38411">MASKSQSRFLPARKRTNQATSSFSFAIPSFANSTKQDSDSSINLDLESDNMSRVEERLKQLPPGEVQLQTSPEKFTVFHKLPIELRLLIWKLAAHQPHDIRLHLPIRRYPMMPYEPSGRNKVPSILHTSRESRNESLKHYTKCNERSEEFPSMATREKTVYVNFNSDRFVHTCICTIPRNNYSGEIHDWPVFITGYNFDIEVLRKIKHFTVDYASCACDGNLERLKAFTELDRMSEQLEEVTLRVGLNKPLDFCKGVPLRELTDEDIRRGLMEFWLGLAKEQPKSYKWRLPFQVECSVEENEVLRVRSEDLKEYLSSQLLLPVDAFFKK</sequence>
<dbReference type="Proteomes" id="UP000235371">
    <property type="component" value="Unassembled WGS sequence"/>
</dbReference>
<gene>
    <name evidence="2" type="ORF">K444DRAFT_626904</name>
</gene>
<evidence type="ECO:0000313" key="2">
    <source>
        <dbReference type="EMBL" id="PMD63161.1"/>
    </source>
</evidence>
<dbReference type="InterPro" id="IPR045518">
    <property type="entry name" value="2EXR"/>
</dbReference>
<evidence type="ECO:0000259" key="1">
    <source>
        <dbReference type="Pfam" id="PF20150"/>
    </source>
</evidence>
<name>A0A2J6TJH1_9HELO</name>
<keyword evidence="3" id="KW-1185">Reference proteome</keyword>
<dbReference type="Pfam" id="PF20150">
    <property type="entry name" value="2EXR"/>
    <property type="match status" value="1"/>
</dbReference>
<dbReference type="RefSeq" id="XP_024740065.1">
    <property type="nucleotide sequence ID" value="XM_024882727.1"/>
</dbReference>
<dbReference type="AlphaFoldDB" id="A0A2J6TJH1"/>
<dbReference type="PANTHER" id="PTHR35910">
    <property type="entry name" value="2EXR DOMAIN-CONTAINING PROTEIN"/>
    <property type="match status" value="1"/>
</dbReference>